<accession>A0A9N8H281</accession>
<evidence type="ECO:0000256" key="5">
    <source>
        <dbReference type="ARBA" id="ARBA00022833"/>
    </source>
</evidence>
<reference evidence="9" key="1">
    <citation type="submission" date="2020-06" db="EMBL/GenBank/DDBJ databases">
        <authorList>
            <consortium name="Plant Systems Biology data submission"/>
        </authorList>
    </citation>
    <scope>NUCLEOTIDE SEQUENCE</scope>
    <source>
        <strain evidence="9">D6</strain>
    </source>
</reference>
<keyword evidence="3 7" id="KW-0479">Metal-binding</keyword>
<feature type="region of interest" description="Disordered" evidence="8">
    <location>
        <begin position="25"/>
        <end position="79"/>
    </location>
</feature>
<evidence type="ECO:0000256" key="6">
    <source>
        <dbReference type="ARBA" id="ARBA00023049"/>
    </source>
</evidence>
<feature type="binding site" evidence="7">
    <location>
        <position position="250"/>
    </location>
    <ligand>
        <name>Zn(2+)</name>
        <dbReference type="ChEBI" id="CHEBI:29105"/>
        <note>catalytic</note>
    </ligand>
</feature>
<dbReference type="InterPro" id="IPR024079">
    <property type="entry name" value="MetalloPept_cat_dom_sf"/>
</dbReference>
<comment type="caution">
    <text evidence="9">The sequence shown here is derived from an EMBL/GenBank/DDBJ whole genome shotgun (WGS) entry which is preliminary data.</text>
</comment>
<evidence type="ECO:0000313" key="9">
    <source>
        <dbReference type="EMBL" id="CAB9499343.1"/>
    </source>
</evidence>
<evidence type="ECO:0000256" key="4">
    <source>
        <dbReference type="ARBA" id="ARBA00022801"/>
    </source>
</evidence>
<evidence type="ECO:0000256" key="8">
    <source>
        <dbReference type="SAM" id="MobiDB-lite"/>
    </source>
</evidence>
<dbReference type="Proteomes" id="UP001153069">
    <property type="component" value="Unassembled WGS sequence"/>
</dbReference>
<evidence type="ECO:0000256" key="3">
    <source>
        <dbReference type="ARBA" id="ARBA00022723"/>
    </source>
</evidence>
<keyword evidence="4" id="KW-0378">Hydrolase</keyword>
<dbReference type="InterPro" id="IPR001577">
    <property type="entry name" value="Peptidase_M8"/>
</dbReference>
<feature type="non-terminal residue" evidence="9">
    <location>
        <position position="1"/>
    </location>
</feature>
<dbReference type="AlphaFoldDB" id="A0A9N8H281"/>
<feature type="compositionally biased region" description="Pro residues" evidence="8">
    <location>
        <begin position="33"/>
        <end position="71"/>
    </location>
</feature>
<dbReference type="GO" id="GO:0046872">
    <property type="term" value="F:metal ion binding"/>
    <property type="evidence" value="ECO:0007669"/>
    <property type="project" value="UniProtKB-KW"/>
</dbReference>
<evidence type="ECO:0000256" key="7">
    <source>
        <dbReference type="PIRSR" id="PIRSR601577-2"/>
    </source>
</evidence>
<dbReference type="GO" id="GO:0006508">
    <property type="term" value="P:proteolysis"/>
    <property type="evidence" value="ECO:0007669"/>
    <property type="project" value="UniProtKB-KW"/>
</dbReference>
<keyword evidence="10" id="KW-1185">Reference proteome</keyword>
<comment type="similarity">
    <text evidence="1">Belongs to the peptidase M8 family.</text>
</comment>
<organism evidence="9 10">
    <name type="scientific">Seminavis robusta</name>
    <dbReference type="NCBI Taxonomy" id="568900"/>
    <lineage>
        <taxon>Eukaryota</taxon>
        <taxon>Sar</taxon>
        <taxon>Stramenopiles</taxon>
        <taxon>Ochrophyta</taxon>
        <taxon>Bacillariophyta</taxon>
        <taxon>Bacillariophyceae</taxon>
        <taxon>Bacillariophycidae</taxon>
        <taxon>Naviculales</taxon>
        <taxon>Naviculaceae</taxon>
        <taxon>Seminavis</taxon>
    </lineage>
</organism>
<keyword evidence="5 7" id="KW-0862">Zinc</keyword>
<comment type="cofactor">
    <cofactor evidence="7">
        <name>Zn(2+)</name>
        <dbReference type="ChEBI" id="CHEBI:29105"/>
    </cofactor>
    <text evidence="7">Binds 1 zinc ion per subunit.</text>
</comment>
<dbReference type="SUPFAM" id="SSF55486">
    <property type="entry name" value="Metalloproteases ('zincins'), catalytic domain"/>
    <property type="match status" value="1"/>
</dbReference>
<keyword evidence="2" id="KW-0645">Protease</keyword>
<dbReference type="Gene3D" id="3.40.390.10">
    <property type="entry name" value="Collagenase (Catalytic Domain)"/>
    <property type="match status" value="1"/>
</dbReference>
<evidence type="ECO:0000256" key="2">
    <source>
        <dbReference type="ARBA" id="ARBA00022670"/>
    </source>
</evidence>
<protein>
    <submittedName>
        <fullName evidence="9">PKD domain containing protein (Partial)</fullName>
    </submittedName>
</protein>
<gene>
    <name evidence="9" type="ORF">SEMRO_59_G033960.1</name>
</gene>
<name>A0A9N8H281_9STRA</name>
<dbReference type="GO" id="GO:0004222">
    <property type="term" value="F:metalloendopeptidase activity"/>
    <property type="evidence" value="ECO:0007669"/>
    <property type="project" value="InterPro"/>
</dbReference>
<dbReference type="GO" id="GO:0016020">
    <property type="term" value="C:membrane"/>
    <property type="evidence" value="ECO:0007669"/>
    <property type="project" value="InterPro"/>
</dbReference>
<dbReference type="Pfam" id="PF01457">
    <property type="entry name" value="Peptidase_M8"/>
    <property type="match status" value="1"/>
</dbReference>
<sequence>SYAFAGVQNGEPGMTCGGSYRLSVYSVGAAGPTPGPTPAPSPAPTPAPSPAPSPPPSPRPSPAPSPAPTPAPVSNNPQTSNFNIALELRGVSQSSVFESAIREWKSVIMGDLPDINDVLPGESACGPWPQGIDDLYICGKYEAIDGRSGILGAAGPRFYRTSGTPITGEMVFDSADVAFINLLGVILHEMGHVLGIGPLWMANGMTTKRTVPCPYAYNSKASQVYRELSGCNKAIPVEQSYGGAGSNCGHWEEKCFRTELMTPSAAQQLPMSRITIAGLEDLGYEVSYAQAESFSTAHMDSSCVCNRRGLRGEDDLSFSVARDGTIGDHRRLSDAGRAVAQQFGQELLQARQDATSLLPLPDGIEDIGTEVVFIMYEEGNTTYSIMVTSDPVD</sequence>
<keyword evidence="6 7" id="KW-0482">Metalloprotease</keyword>
<dbReference type="OrthoDB" id="48352at2759"/>
<proteinExistence type="inferred from homology"/>
<dbReference type="EMBL" id="CAICTM010000058">
    <property type="protein sequence ID" value="CAB9499343.1"/>
    <property type="molecule type" value="Genomic_DNA"/>
</dbReference>
<dbReference type="Gene3D" id="3.90.132.10">
    <property type="entry name" value="Leishmanolysin , domain 2"/>
    <property type="match status" value="1"/>
</dbReference>
<evidence type="ECO:0000313" key="10">
    <source>
        <dbReference type="Proteomes" id="UP001153069"/>
    </source>
</evidence>
<evidence type="ECO:0000256" key="1">
    <source>
        <dbReference type="ARBA" id="ARBA00005860"/>
    </source>
</evidence>
<dbReference type="GO" id="GO:0007155">
    <property type="term" value="P:cell adhesion"/>
    <property type="evidence" value="ECO:0007669"/>
    <property type="project" value="InterPro"/>
</dbReference>